<keyword evidence="2" id="KW-1185">Reference proteome</keyword>
<evidence type="ECO:0000313" key="2">
    <source>
        <dbReference type="Proteomes" id="UP001159363"/>
    </source>
</evidence>
<protein>
    <submittedName>
        <fullName evidence="1">Uncharacterized protein</fullName>
    </submittedName>
</protein>
<sequence>MKCVQGEGYVSSSGKEVCAEKFTLVSECCQKKCYEKVAFEVQKNIYDLFYSEPQRKTVDSKKPRDHTWTYHIVASGCRIHVCLKFILSLCQVSVKHLRIIKKKLLRNESLEEKRGTHKNRLRNISDDAINMMGEHLSTLPHYESHYCKDKSNMYFDNTLLTVKNLYDMFKVYYKEKCDKPLQTKYKTFYRV</sequence>
<accession>A0ABQ9HEX9</accession>
<dbReference type="EMBL" id="JARBHB010000005">
    <property type="protein sequence ID" value="KAJ8882873.1"/>
    <property type="molecule type" value="Genomic_DNA"/>
</dbReference>
<feature type="non-terminal residue" evidence="1">
    <location>
        <position position="191"/>
    </location>
</feature>
<dbReference type="PANTHER" id="PTHR10773">
    <property type="entry name" value="DNA-DIRECTED RNA POLYMERASES I, II, AND III SUBUNIT RPABC2"/>
    <property type="match status" value="1"/>
</dbReference>
<proteinExistence type="predicted"/>
<organism evidence="1 2">
    <name type="scientific">Dryococelus australis</name>
    <dbReference type="NCBI Taxonomy" id="614101"/>
    <lineage>
        <taxon>Eukaryota</taxon>
        <taxon>Metazoa</taxon>
        <taxon>Ecdysozoa</taxon>
        <taxon>Arthropoda</taxon>
        <taxon>Hexapoda</taxon>
        <taxon>Insecta</taxon>
        <taxon>Pterygota</taxon>
        <taxon>Neoptera</taxon>
        <taxon>Polyneoptera</taxon>
        <taxon>Phasmatodea</taxon>
        <taxon>Verophasmatodea</taxon>
        <taxon>Anareolatae</taxon>
        <taxon>Phasmatidae</taxon>
        <taxon>Eurycanthinae</taxon>
        <taxon>Dryococelus</taxon>
    </lineage>
</organism>
<comment type="caution">
    <text evidence="1">The sequence shown here is derived from an EMBL/GenBank/DDBJ whole genome shotgun (WGS) entry which is preliminary data.</text>
</comment>
<dbReference type="Proteomes" id="UP001159363">
    <property type="component" value="Chromosome 4"/>
</dbReference>
<dbReference type="PANTHER" id="PTHR10773:SF19">
    <property type="match status" value="1"/>
</dbReference>
<evidence type="ECO:0000313" key="1">
    <source>
        <dbReference type="EMBL" id="KAJ8882873.1"/>
    </source>
</evidence>
<reference evidence="1 2" key="1">
    <citation type="submission" date="2023-02" db="EMBL/GenBank/DDBJ databases">
        <title>LHISI_Scaffold_Assembly.</title>
        <authorList>
            <person name="Stuart O.P."/>
            <person name="Cleave R."/>
            <person name="Magrath M.J.L."/>
            <person name="Mikheyev A.S."/>
        </authorList>
    </citation>
    <scope>NUCLEOTIDE SEQUENCE [LARGE SCALE GENOMIC DNA]</scope>
    <source>
        <strain evidence="1">Daus_M_001</strain>
        <tissue evidence="1">Leg muscle</tissue>
    </source>
</reference>
<gene>
    <name evidence="1" type="ORF">PR048_014691</name>
</gene>
<name>A0ABQ9HEX9_9NEOP</name>